<gene>
    <name evidence="2" type="ORF">OEZ85_008980</name>
</gene>
<proteinExistence type="predicted"/>
<accession>A0ABY8TQ32</accession>
<dbReference type="Pfam" id="PF13516">
    <property type="entry name" value="LRR_6"/>
    <property type="match status" value="2"/>
</dbReference>
<reference evidence="2 3" key="1">
    <citation type="submission" date="2023-05" db="EMBL/GenBank/DDBJ databases">
        <title>A 100% complete, gapless, phased diploid assembly of the Scenedesmus obliquus UTEX 3031 genome.</title>
        <authorList>
            <person name="Biondi T.C."/>
            <person name="Hanschen E.R."/>
            <person name="Kwon T."/>
            <person name="Eng W."/>
            <person name="Kruse C.P.S."/>
            <person name="Koehler S.I."/>
            <person name="Kunde Y."/>
            <person name="Gleasner C.D."/>
            <person name="You Mak K.T."/>
            <person name="Polle J."/>
            <person name="Hovde B.T."/>
            <person name="Starkenburg S.R."/>
        </authorList>
    </citation>
    <scope>NUCLEOTIDE SEQUENCE [LARGE SCALE GENOMIC DNA]</scope>
    <source>
        <strain evidence="2 3">DOE0152z</strain>
    </source>
</reference>
<comment type="subcellular location">
    <subcellularLocation>
        <location evidence="1">Cytoplasm</location>
        <location evidence="1">Cytoskeleton</location>
        <location evidence="1">Cilium axoneme</location>
    </subcellularLocation>
</comment>
<dbReference type="Gene3D" id="3.80.10.10">
    <property type="entry name" value="Ribonuclease Inhibitor"/>
    <property type="match status" value="3"/>
</dbReference>
<dbReference type="EMBL" id="CP126208">
    <property type="protein sequence ID" value="WIA09588.1"/>
    <property type="molecule type" value="Genomic_DNA"/>
</dbReference>
<name>A0ABY8TQ32_TETOB</name>
<protein>
    <submittedName>
        <fullName evidence="2">Uncharacterized protein</fullName>
    </submittedName>
</protein>
<dbReference type="InterPro" id="IPR006553">
    <property type="entry name" value="Leu-rich_rpt_Cys-con_subtyp"/>
</dbReference>
<dbReference type="InterPro" id="IPR001611">
    <property type="entry name" value="Leu-rich_rpt"/>
</dbReference>
<evidence type="ECO:0000313" key="2">
    <source>
        <dbReference type="EMBL" id="WIA09588.1"/>
    </source>
</evidence>
<dbReference type="InterPro" id="IPR032675">
    <property type="entry name" value="LRR_dom_sf"/>
</dbReference>
<sequence length="397" mass="41834">MRLPYPASNQSVQVRLNVLACWHSLRRLERLTLIGLSFTAADAHHLTVFLQAGAASSLTSLVLGDQQGLNFLSDAALEGLGRLLGPAGKLRVLDLSGCIELTDAGVRHLAGLSSLQSLQLPNAMKIGVGAVTEVAKFTALQHLNLRGCSQLQDSHLLQLLRRLTCLQTLNLQSCSGLTGSFLPEVCSALVNLKTLNLAYCPGLYPGQLSYLSVLPALEQLDVTGGSAVSGVEALLLLVLAGFSGLSSLRSLSIISCQGFSGSGFSTWGGLQELTRLNLSGCGGVCDAGVAALARECKGLRELLLAGCRAVGDEGVRELRALRRLRRLNLTSNKNITHRSLAALLPGLRHLCHLTLDLCTGLGDAALPCLAAAPGLATADMRGCWQVTDEETTAKVQI</sequence>
<evidence type="ECO:0000313" key="3">
    <source>
        <dbReference type="Proteomes" id="UP001244341"/>
    </source>
</evidence>
<dbReference type="PANTHER" id="PTHR13318:SF190">
    <property type="entry name" value="PARTNER OF PAIRED, ISOFORM B"/>
    <property type="match status" value="1"/>
</dbReference>
<dbReference type="SMART" id="SM00368">
    <property type="entry name" value="LRR_RI"/>
    <property type="match status" value="4"/>
</dbReference>
<organism evidence="2 3">
    <name type="scientific">Tetradesmus obliquus</name>
    <name type="common">Green alga</name>
    <name type="synonym">Acutodesmus obliquus</name>
    <dbReference type="NCBI Taxonomy" id="3088"/>
    <lineage>
        <taxon>Eukaryota</taxon>
        <taxon>Viridiplantae</taxon>
        <taxon>Chlorophyta</taxon>
        <taxon>core chlorophytes</taxon>
        <taxon>Chlorophyceae</taxon>
        <taxon>CS clade</taxon>
        <taxon>Sphaeropleales</taxon>
        <taxon>Scenedesmaceae</taxon>
        <taxon>Tetradesmus</taxon>
    </lineage>
</organism>
<dbReference type="SMART" id="SM00367">
    <property type="entry name" value="LRR_CC"/>
    <property type="match status" value="6"/>
</dbReference>
<dbReference type="PANTHER" id="PTHR13318">
    <property type="entry name" value="PARTNER OF PAIRED, ISOFORM B-RELATED"/>
    <property type="match status" value="1"/>
</dbReference>
<dbReference type="Proteomes" id="UP001244341">
    <property type="component" value="Chromosome 1b"/>
</dbReference>
<evidence type="ECO:0000256" key="1">
    <source>
        <dbReference type="ARBA" id="ARBA00004430"/>
    </source>
</evidence>
<dbReference type="SUPFAM" id="SSF52058">
    <property type="entry name" value="L domain-like"/>
    <property type="match status" value="1"/>
</dbReference>
<keyword evidence="3" id="KW-1185">Reference proteome</keyword>